<dbReference type="SUPFAM" id="SSF48019">
    <property type="entry name" value="post-AAA+ oligomerization domain-like"/>
    <property type="match status" value="1"/>
</dbReference>
<sequence length="224" mass="26189">MLVIFCGQDTVSSRQKFINYKQSKIDEDFEVLSIQNSNITVELSQLTDSLGLFFDKKIIALEECLKDKKCRDYLKNYQEVDIEITIFESELSEKELRYVFPKAKFINSKLPSSVFTLLDSLTPKNLNHAISQLGEVVSQDNQLLIFYMIKSRIRELILVKKNLLDNIKLQAWQMGKLKRQASMWEESRLISCYDKLFKIEKNTKTSSGVFSIKQSLEMLFCFYL</sequence>
<dbReference type="InterPro" id="IPR008921">
    <property type="entry name" value="DNA_pol3_clamp-load_cplx_C"/>
</dbReference>
<evidence type="ECO:0000313" key="2">
    <source>
        <dbReference type="Proteomes" id="UP000178372"/>
    </source>
</evidence>
<evidence type="ECO:0000313" key="1">
    <source>
        <dbReference type="EMBL" id="OGK15807.1"/>
    </source>
</evidence>
<organism evidence="1 2">
    <name type="scientific">Candidatus Roizmanbacteria bacterium RIFCSPHIGHO2_01_FULL_39_12b</name>
    <dbReference type="NCBI Taxonomy" id="1802030"/>
    <lineage>
        <taxon>Bacteria</taxon>
        <taxon>Candidatus Roizmaniibacteriota</taxon>
    </lineage>
</organism>
<accession>A0A1F7GA95</accession>
<dbReference type="EMBL" id="MFZF01000024">
    <property type="protein sequence ID" value="OGK15807.1"/>
    <property type="molecule type" value="Genomic_DNA"/>
</dbReference>
<dbReference type="GO" id="GO:0006260">
    <property type="term" value="P:DNA replication"/>
    <property type="evidence" value="ECO:0007669"/>
    <property type="project" value="InterPro"/>
</dbReference>
<dbReference type="AlphaFoldDB" id="A0A1F7GA95"/>
<reference evidence="1 2" key="1">
    <citation type="journal article" date="2016" name="Nat. Commun.">
        <title>Thousands of microbial genomes shed light on interconnected biogeochemical processes in an aquifer system.</title>
        <authorList>
            <person name="Anantharaman K."/>
            <person name="Brown C.T."/>
            <person name="Hug L.A."/>
            <person name="Sharon I."/>
            <person name="Castelle C.J."/>
            <person name="Probst A.J."/>
            <person name="Thomas B.C."/>
            <person name="Singh A."/>
            <person name="Wilkins M.J."/>
            <person name="Karaoz U."/>
            <person name="Brodie E.L."/>
            <person name="Williams K.H."/>
            <person name="Hubbard S.S."/>
            <person name="Banfield J.F."/>
        </authorList>
    </citation>
    <scope>NUCLEOTIDE SEQUENCE [LARGE SCALE GENOMIC DNA]</scope>
</reference>
<protein>
    <recommendedName>
        <fullName evidence="3">DNA polymerase III delta N-terminal domain-containing protein</fullName>
    </recommendedName>
</protein>
<evidence type="ECO:0008006" key="3">
    <source>
        <dbReference type="Google" id="ProtNLM"/>
    </source>
</evidence>
<dbReference type="Proteomes" id="UP000178372">
    <property type="component" value="Unassembled WGS sequence"/>
</dbReference>
<dbReference type="GO" id="GO:0003677">
    <property type="term" value="F:DNA binding"/>
    <property type="evidence" value="ECO:0007669"/>
    <property type="project" value="InterPro"/>
</dbReference>
<dbReference type="Gene3D" id="1.20.272.10">
    <property type="match status" value="1"/>
</dbReference>
<gene>
    <name evidence="1" type="ORF">A2690_04705</name>
</gene>
<comment type="caution">
    <text evidence="1">The sequence shown here is derived from an EMBL/GenBank/DDBJ whole genome shotgun (WGS) entry which is preliminary data.</text>
</comment>
<proteinExistence type="predicted"/>
<name>A0A1F7GA95_9BACT</name>